<evidence type="ECO:0000313" key="2">
    <source>
        <dbReference type="Proteomes" id="UP000187261"/>
    </source>
</evidence>
<dbReference type="AlphaFoldDB" id="A0A1U7PUA9"/>
<protein>
    <recommendedName>
        <fullName evidence="3">Phosphoribosylpyrophosphate synthetase</fullName>
    </recommendedName>
</protein>
<evidence type="ECO:0008006" key="3">
    <source>
        <dbReference type="Google" id="ProtNLM"/>
    </source>
</evidence>
<dbReference type="STRING" id="1121284.SAMN05660493_00179"/>
<dbReference type="OrthoDB" id="8418771at2"/>
<accession>A0A1U7PUA9</accession>
<reference evidence="2" key="1">
    <citation type="submission" date="2016-10" db="EMBL/GenBank/DDBJ databases">
        <authorList>
            <person name="Varghese N."/>
            <person name="Submissions S."/>
        </authorList>
    </citation>
    <scope>NUCLEOTIDE SEQUENCE [LARGE SCALE GENOMIC DNA]</scope>
    <source>
        <strain evidence="2">DSM 19482</strain>
    </source>
</reference>
<dbReference type="Proteomes" id="UP000187261">
    <property type="component" value="Unassembled WGS sequence"/>
</dbReference>
<dbReference type="EMBL" id="FTPU01000002">
    <property type="protein sequence ID" value="SIT95532.1"/>
    <property type="molecule type" value="Genomic_DNA"/>
</dbReference>
<keyword evidence="2" id="KW-1185">Reference proteome</keyword>
<gene>
    <name evidence="1" type="ORF">SAMN05660493_00179</name>
</gene>
<name>A0A1U7PUA9_9FLAO</name>
<organism evidence="1 2">
    <name type="scientific">Epilithonimonas bovis DSM 19482</name>
    <dbReference type="NCBI Taxonomy" id="1121284"/>
    <lineage>
        <taxon>Bacteria</taxon>
        <taxon>Pseudomonadati</taxon>
        <taxon>Bacteroidota</taxon>
        <taxon>Flavobacteriia</taxon>
        <taxon>Flavobacteriales</taxon>
        <taxon>Weeksellaceae</taxon>
        <taxon>Chryseobacterium group</taxon>
        <taxon>Epilithonimonas</taxon>
    </lineage>
</organism>
<evidence type="ECO:0000313" key="1">
    <source>
        <dbReference type="EMBL" id="SIT95532.1"/>
    </source>
</evidence>
<sequence>MITTEKTLSEVMEILRQRGYTEDFNLLEVSASYTPDKHCININDLVIDKIYRFTGQNDPDDEAILYAMHNKSDGAKGVFVNGYGTYTDTEADEIISKIAVHENDADDWTIDCSGNC</sequence>
<dbReference type="RefSeq" id="WP_076781566.1">
    <property type="nucleotide sequence ID" value="NZ_FTPU01000002.1"/>
</dbReference>
<proteinExistence type="predicted"/>